<dbReference type="OrthoDB" id="3540831at2"/>
<accession>A0A516SMF0</accession>
<dbReference type="KEGG" id="cari:FNU76_14100"/>
<gene>
    <name evidence="1" type="ORF">FNU76_14100</name>
</gene>
<name>A0A516SMF0_9NEIS</name>
<proteinExistence type="predicted"/>
<organism evidence="1 2">
    <name type="scientific">Chitinimonas arctica</name>
    <dbReference type="NCBI Taxonomy" id="2594795"/>
    <lineage>
        <taxon>Bacteria</taxon>
        <taxon>Pseudomonadati</taxon>
        <taxon>Pseudomonadota</taxon>
        <taxon>Betaproteobacteria</taxon>
        <taxon>Neisseriales</taxon>
        <taxon>Chitinibacteraceae</taxon>
        <taxon>Chitinimonas</taxon>
    </lineage>
</organism>
<dbReference type="EMBL" id="CP041730">
    <property type="protein sequence ID" value="QDQ29321.1"/>
    <property type="molecule type" value="Genomic_DNA"/>
</dbReference>
<dbReference type="AlphaFoldDB" id="A0A516SMF0"/>
<protein>
    <submittedName>
        <fullName evidence="1">CHAP domain-containing protein</fullName>
    </submittedName>
</protein>
<evidence type="ECO:0000313" key="2">
    <source>
        <dbReference type="Proteomes" id="UP000317550"/>
    </source>
</evidence>
<keyword evidence="2" id="KW-1185">Reference proteome</keyword>
<dbReference type="Proteomes" id="UP000317550">
    <property type="component" value="Chromosome"/>
</dbReference>
<reference evidence="2" key="1">
    <citation type="submission" date="2019-07" db="EMBL/GenBank/DDBJ databases">
        <title>Chitinimonas sp. nov., isolated from Ny-Alesund, arctica soil.</title>
        <authorList>
            <person name="Xu Q."/>
            <person name="Peng F."/>
        </authorList>
    </citation>
    <scope>NUCLEOTIDE SEQUENCE [LARGE SCALE GENOMIC DNA]</scope>
    <source>
        <strain evidence="2">R3-44</strain>
    </source>
</reference>
<dbReference type="Gene3D" id="3.90.1720.10">
    <property type="entry name" value="endopeptidase domain like (from Nostoc punctiforme)"/>
    <property type="match status" value="1"/>
</dbReference>
<sequence length="120" mass="13359">MDIDKAVKLLNARAHPSSHKRCAHYIGRALEAGGAIIAKPRYAKDYGPALLSIGFRAVPKTGYLPQKGDVIVLDPPQGKIAGHIQMFNGDIWVSDFNQHAEIYPGGAYRREQVDYRIYRP</sequence>
<evidence type="ECO:0000313" key="1">
    <source>
        <dbReference type="EMBL" id="QDQ29321.1"/>
    </source>
</evidence>